<dbReference type="EMBL" id="LRRQ01000119">
    <property type="protein sequence ID" value="OAM88782.1"/>
    <property type="molecule type" value="Genomic_DNA"/>
</dbReference>
<keyword evidence="3" id="KW-1185">Reference proteome</keyword>
<feature type="region of interest" description="Disordered" evidence="1">
    <location>
        <begin position="1"/>
        <end position="44"/>
    </location>
</feature>
<gene>
    <name evidence="2" type="ORF">AW736_17300</name>
</gene>
<feature type="region of interest" description="Disordered" evidence="1">
    <location>
        <begin position="65"/>
        <end position="105"/>
    </location>
</feature>
<protein>
    <submittedName>
        <fullName evidence="2">Uncharacterized protein</fullName>
    </submittedName>
</protein>
<dbReference type="STRING" id="1184151.AW736_17300"/>
<evidence type="ECO:0000313" key="2">
    <source>
        <dbReference type="EMBL" id="OAM88782.1"/>
    </source>
</evidence>
<feature type="compositionally biased region" description="Low complexity" evidence="1">
    <location>
        <begin position="21"/>
        <end position="41"/>
    </location>
</feature>
<evidence type="ECO:0000256" key="1">
    <source>
        <dbReference type="SAM" id="MobiDB-lite"/>
    </source>
</evidence>
<accession>A0A178IFJ5</accession>
<organism evidence="2 3">
    <name type="scientific">Termitidicoccus mucosus</name>
    <dbReference type="NCBI Taxonomy" id="1184151"/>
    <lineage>
        <taxon>Bacteria</taxon>
        <taxon>Pseudomonadati</taxon>
        <taxon>Verrucomicrobiota</taxon>
        <taxon>Opitutia</taxon>
        <taxon>Opitutales</taxon>
        <taxon>Opitutaceae</taxon>
        <taxon>Termitidicoccus</taxon>
    </lineage>
</organism>
<dbReference type="AlphaFoldDB" id="A0A178IFJ5"/>
<proteinExistence type="predicted"/>
<sequence length="143" mass="15443">MRRHSAGLAPICRRKQREKYSGSSKPSASATSATRAPVPASKSAARCIFSRAKNSSGAQFTCRRNNAQKCDTHAPAARATSPSDTRRPMFARKKRTPRATRSSARRRRALVGLRNVRHSPASRMNAVASPVMSASAHAPCVCP</sequence>
<dbReference type="Proteomes" id="UP000078486">
    <property type="component" value="Unassembled WGS sequence"/>
</dbReference>
<evidence type="ECO:0000313" key="3">
    <source>
        <dbReference type="Proteomes" id="UP000078486"/>
    </source>
</evidence>
<name>A0A178IFJ5_9BACT</name>
<comment type="caution">
    <text evidence="2">The sequence shown here is derived from an EMBL/GenBank/DDBJ whole genome shotgun (WGS) entry which is preliminary data.</text>
</comment>
<reference evidence="2 3" key="1">
    <citation type="submission" date="2016-01" db="EMBL/GenBank/DDBJ databases">
        <title>High potential of lignocellulose degradation of a new Verrucomicrobia species.</title>
        <authorList>
            <person name="Wang Y."/>
            <person name="Shi Y."/>
            <person name="Qiu Z."/>
            <person name="Liu S."/>
            <person name="Yang H."/>
        </authorList>
    </citation>
    <scope>NUCLEOTIDE SEQUENCE [LARGE SCALE GENOMIC DNA]</scope>
    <source>
        <strain evidence="2 3">TSB47</strain>
    </source>
</reference>
<feature type="compositionally biased region" description="Basic residues" evidence="1">
    <location>
        <begin position="89"/>
        <end position="105"/>
    </location>
</feature>